<dbReference type="InterPro" id="IPR001611">
    <property type="entry name" value="Leu-rich_rpt"/>
</dbReference>
<dbReference type="PANTHER" id="PTHR24369:SF211">
    <property type="entry name" value="LEUCINE-RICH REPEAT-CONTAINING PROTEIN 15-LIKE"/>
    <property type="match status" value="1"/>
</dbReference>
<dbReference type="SMART" id="SM00364">
    <property type="entry name" value="LRR_BAC"/>
    <property type="match status" value="6"/>
</dbReference>
<reference evidence="6 7" key="1">
    <citation type="journal article" date="2009" name="Science">
        <title>Genome sequence, comparative analysis, and population genetics of the domestic horse.</title>
        <authorList>
            <consortium name="Broad Institute Genome Sequencing Platform"/>
            <consortium name="Broad Institute Whole Genome Assembly Team"/>
            <person name="Wade C.M."/>
            <person name="Giulotto E."/>
            <person name="Sigurdsson S."/>
            <person name="Zoli M."/>
            <person name="Gnerre S."/>
            <person name="Imsland F."/>
            <person name="Lear T.L."/>
            <person name="Adelson D.L."/>
            <person name="Bailey E."/>
            <person name="Bellone R.R."/>
            <person name="Bloecker H."/>
            <person name="Distl O."/>
            <person name="Edgar R.C."/>
            <person name="Garber M."/>
            <person name="Leeb T."/>
            <person name="Mauceli E."/>
            <person name="MacLeod J.N."/>
            <person name="Penedo M.C.T."/>
            <person name="Raison J.M."/>
            <person name="Sharpe T."/>
            <person name="Vogel J."/>
            <person name="Andersson L."/>
            <person name="Antczak D.F."/>
            <person name="Biagi T."/>
            <person name="Binns M.M."/>
            <person name="Chowdhary B.P."/>
            <person name="Coleman S.J."/>
            <person name="Della Valle G."/>
            <person name="Fryc S."/>
            <person name="Guerin G."/>
            <person name="Hasegawa T."/>
            <person name="Hill E.W."/>
            <person name="Jurka J."/>
            <person name="Kiialainen A."/>
            <person name="Lindgren G."/>
            <person name="Liu J."/>
            <person name="Magnani E."/>
            <person name="Mickelson J.R."/>
            <person name="Murray J."/>
            <person name="Nergadze S.G."/>
            <person name="Onofrio R."/>
            <person name="Pedroni S."/>
            <person name="Piras M.F."/>
            <person name="Raudsepp T."/>
            <person name="Rocchi M."/>
            <person name="Roeed K.H."/>
            <person name="Ryder O.A."/>
            <person name="Searle S."/>
            <person name="Skow L."/>
            <person name="Swinburne J.E."/>
            <person name="Syvaenen A.C."/>
            <person name="Tozaki T."/>
            <person name="Valberg S.J."/>
            <person name="Vaudin M."/>
            <person name="White J.R."/>
            <person name="Zody M.C."/>
            <person name="Lander E.S."/>
            <person name="Lindblad-Toh K."/>
        </authorList>
    </citation>
    <scope>NUCLEOTIDE SEQUENCE [LARGE SCALE GENOMIC DNA]</scope>
    <source>
        <strain evidence="6 7">Thoroughbred</strain>
    </source>
</reference>
<dbReference type="SMART" id="SM00082">
    <property type="entry name" value="LRRCT"/>
    <property type="match status" value="1"/>
</dbReference>
<dbReference type="Proteomes" id="UP000002281">
    <property type="component" value="Chromosome 7"/>
</dbReference>
<evidence type="ECO:0000256" key="1">
    <source>
        <dbReference type="ARBA" id="ARBA00022614"/>
    </source>
</evidence>
<evidence type="ECO:0000259" key="5">
    <source>
        <dbReference type="SMART" id="SM00082"/>
    </source>
</evidence>
<dbReference type="GO" id="GO:0034713">
    <property type="term" value="F:type I transforming growth factor beta receptor binding"/>
    <property type="evidence" value="ECO:0007669"/>
    <property type="project" value="Ensembl"/>
</dbReference>
<reference evidence="6" key="3">
    <citation type="submission" date="2025-09" db="UniProtKB">
        <authorList>
            <consortium name="Ensembl"/>
        </authorList>
    </citation>
    <scope>IDENTIFICATION</scope>
    <source>
        <strain evidence="6">Thoroughbred</strain>
    </source>
</reference>
<dbReference type="SMART" id="SM00369">
    <property type="entry name" value="LRR_TYP"/>
    <property type="match status" value="8"/>
</dbReference>
<dbReference type="GO" id="GO:0061756">
    <property type="term" value="P:leukocyte adhesion to vascular endothelial cell"/>
    <property type="evidence" value="ECO:0007669"/>
    <property type="project" value="Ensembl"/>
</dbReference>
<keyword evidence="1" id="KW-0433">Leucine-rich repeat</keyword>
<dbReference type="SUPFAM" id="SSF52058">
    <property type="entry name" value="L domain-like"/>
    <property type="match status" value="1"/>
</dbReference>
<reference evidence="6" key="2">
    <citation type="submission" date="2025-08" db="UniProtKB">
        <authorList>
            <consortium name="Ensembl"/>
        </authorList>
    </citation>
    <scope>IDENTIFICATION</scope>
    <source>
        <strain evidence="6">Thoroughbred</strain>
    </source>
</reference>
<dbReference type="InterPro" id="IPR032675">
    <property type="entry name" value="LRR_dom_sf"/>
</dbReference>
<dbReference type="InterPro" id="IPR003591">
    <property type="entry name" value="Leu-rich_rpt_typical-subtyp"/>
</dbReference>
<dbReference type="GO" id="GO:0001938">
    <property type="term" value="P:positive regulation of endothelial cell proliferation"/>
    <property type="evidence" value="ECO:0007669"/>
    <property type="project" value="Ensembl"/>
</dbReference>
<dbReference type="AlphaFoldDB" id="A0A9L0T558"/>
<evidence type="ECO:0000313" key="6">
    <source>
        <dbReference type="Ensembl" id="ENSECAP00000083416.1"/>
    </source>
</evidence>
<dbReference type="GO" id="GO:0010838">
    <property type="term" value="P:positive regulation of keratinocyte proliferation"/>
    <property type="evidence" value="ECO:0007669"/>
    <property type="project" value="Ensembl"/>
</dbReference>
<dbReference type="InterPro" id="IPR050541">
    <property type="entry name" value="LRR_TM_domain-containing"/>
</dbReference>
<evidence type="ECO:0000256" key="3">
    <source>
        <dbReference type="ARBA" id="ARBA00022737"/>
    </source>
</evidence>
<feature type="domain" description="LRRCT" evidence="5">
    <location>
        <begin position="394"/>
        <end position="442"/>
    </location>
</feature>
<dbReference type="Ensembl" id="ENSECAT00000142832.1">
    <property type="protein sequence ID" value="ENSECAP00000083416.1"/>
    <property type="gene ID" value="ENSECAG00000038107.2"/>
</dbReference>
<organism evidence="6 7">
    <name type="scientific">Equus caballus</name>
    <name type="common">Horse</name>
    <dbReference type="NCBI Taxonomy" id="9796"/>
    <lineage>
        <taxon>Eukaryota</taxon>
        <taxon>Metazoa</taxon>
        <taxon>Chordata</taxon>
        <taxon>Craniata</taxon>
        <taxon>Vertebrata</taxon>
        <taxon>Euteleostomi</taxon>
        <taxon>Mammalia</taxon>
        <taxon>Eutheria</taxon>
        <taxon>Laurasiatheria</taxon>
        <taxon>Perissodactyla</taxon>
        <taxon>Equidae</taxon>
        <taxon>Equus</taxon>
    </lineage>
</organism>
<gene>
    <name evidence="6" type="primary">LRG1</name>
</gene>
<dbReference type="InterPro" id="IPR000483">
    <property type="entry name" value="Cys-rich_flank_reg_C"/>
</dbReference>
<feature type="region of interest" description="Disordered" evidence="4">
    <location>
        <begin position="1"/>
        <end position="29"/>
    </location>
</feature>
<dbReference type="GO" id="GO:0005114">
    <property type="term" value="F:type II transforming growth factor beta receptor binding"/>
    <property type="evidence" value="ECO:0007669"/>
    <property type="project" value="Ensembl"/>
</dbReference>
<dbReference type="FunFam" id="3.80.10.10:FF:001164">
    <property type="entry name" value="GH01279p"/>
    <property type="match status" value="1"/>
</dbReference>
<protein>
    <submittedName>
        <fullName evidence="6">Leucine rich alpha-2-glycoprotein 1</fullName>
    </submittedName>
</protein>
<keyword evidence="7" id="KW-1185">Reference proteome</keyword>
<dbReference type="GeneTree" id="ENSGT00940000162412"/>
<dbReference type="Gene3D" id="3.80.10.10">
    <property type="entry name" value="Ribonuclease Inhibitor"/>
    <property type="match status" value="2"/>
</dbReference>
<keyword evidence="2" id="KW-0732">Signal</keyword>
<dbReference type="GO" id="GO:0060054">
    <property type="term" value="P:positive regulation of epithelial cell proliferation involved in wound healing"/>
    <property type="evidence" value="ECO:0007669"/>
    <property type="project" value="Ensembl"/>
</dbReference>
<keyword evidence="3" id="KW-0677">Repeat</keyword>
<feature type="region of interest" description="Disordered" evidence="4">
    <location>
        <begin position="72"/>
        <end position="107"/>
    </location>
</feature>
<sequence length="442" mass="48221">MGAHSPKAGIRKEKPGRSRAKKWADPAPLLSTPCQEGILQSLPLPSPCLAQVQPLTGTECGQGFPPGLVPLPPAQAGRRPPRQAKGTWMGGKEATMSSWSRERNQSPGGLNPHLSRTMFLLLLSVASAQGVPPDPTACLVFQSVNGTSIACKPPAEVPRRLPADTIHLAVEFFNFTRLPAGLLRGAPRLQELHLSSNRLHNLSAELLQPVPGLKVLDLTRNALSRLPPGLFRASAALHTLVLKENQLRALDASGLHGLTALRHLDLSGNQLRTLPAGLLANVPNLRVLDLSDNQLEALPSGFLRGPLCLERLHLEGNRLRALAEDLLAPQADLRYLFLSDNKLAKVAPDAFRGLRRLDMLDLSNNSLTSVPKGLWASLGRPTQNLQYGFDLSRNPWVCDGHLHDLFRWLVDNKEKMFFQNDTRCAGPEAFKGQTLLEVAESR</sequence>
<dbReference type="GO" id="GO:0035313">
    <property type="term" value="P:wound healing, spreading of epidermal cells"/>
    <property type="evidence" value="ECO:0007669"/>
    <property type="project" value="Ensembl"/>
</dbReference>
<proteinExistence type="predicted"/>
<dbReference type="GO" id="GO:0045766">
    <property type="term" value="P:positive regulation of angiogenesis"/>
    <property type="evidence" value="ECO:0007669"/>
    <property type="project" value="Ensembl"/>
</dbReference>
<dbReference type="PROSITE" id="PS51450">
    <property type="entry name" value="LRR"/>
    <property type="match status" value="3"/>
</dbReference>
<dbReference type="GO" id="GO:0030511">
    <property type="term" value="P:positive regulation of transforming growth factor beta receptor signaling pathway"/>
    <property type="evidence" value="ECO:0007669"/>
    <property type="project" value="Ensembl"/>
</dbReference>
<dbReference type="GO" id="GO:0010718">
    <property type="term" value="P:positive regulation of epithelial to mesenchymal transition"/>
    <property type="evidence" value="ECO:0007669"/>
    <property type="project" value="Ensembl"/>
</dbReference>
<name>A0A9L0T558_HORSE</name>
<evidence type="ECO:0000313" key="7">
    <source>
        <dbReference type="Proteomes" id="UP000002281"/>
    </source>
</evidence>
<accession>A0A9L0T558</accession>
<dbReference type="PRINTS" id="PR00019">
    <property type="entry name" value="LEURICHRPT"/>
</dbReference>
<evidence type="ECO:0000256" key="4">
    <source>
        <dbReference type="SAM" id="MobiDB-lite"/>
    </source>
</evidence>
<dbReference type="GO" id="GO:0051546">
    <property type="term" value="P:keratinocyte migration"/>
    <property type="evidence" value="ECO:0007669"/>
    <property type="project" value="Ensembl"/>
</dbReference>
<dbReference type="PANTHER" id="PTHR24369">
    <property type="entry name" value="ANTIGEN BSP, PUTATIVE-RELATED"/>
    <property type="match status" value="1"/>
</dbReference>
<evidence type="ECO:0000256" key="2">
    <source>
        <dbReference type="ARBA" id="ARBA00022729"/>
    </source>
</evidence>
<dbReference type="Pfam" id="PF13855">
    <property type="entry name" value="LRR_8"/>
    <property type="match status" value="2"/>
</dbReference>
<dbReference type="Pfam" id="PF00560">
    <property type="entry name" value="LRR_1"/>
    <property type="match status" value="1"/>
</dbReference>
<dbReference type="GO" id="GO:0005615">
    <property type="term" value="C:extracellular space"/>
    <property type="evidence" value="ECO:0007669"/>
    <property type="project" value="Ensembl"/>
</dbReference>